<dbReference type="EC" id="3.2.1.-" evidence="6"/>
<dbReference type="InterPro" id="IPR044674">
    <property type="entry name" value="EDEM1/2/3"/>
</dbReference>
<keyword evidence="6 8" id="KW-0378">Hydrolase</keyword>
<dbReference type="GO" id="GO:0005975">
    <property type="term" value="P:carbohydrate metabolic process"/>
    <property type="evidence" value="ECO:0007669"/>
    <property type="project" value="InterPro"/>
</dbReference>
<dbReference type="Proteomes" id="UP000070444">
    <property type="component" value="Unassembled WGS sequence"/>
</dbReference>
<dbReference type="AlphaFoldDB" id="A0A137NZ28"/>
<evidence type="ECO:0000256" key="5">
    <source>
        <dbReference type="PIRSR" id="PIRSR601382-1"/>
    </source>
</evidence>
<feature type="active site" description="Proton donor" evidence="5">
    <location>
        <position position="360"/>
    </location>
</feature>
<feature type="signal peptide" evidence="7">
    <location>
        <begin position="1"/>
        <end position="20"/>
    </location>
</feature>
<name>A0A137NZ28_CONC2</name>
<dbReference type="InterPro" id="IPR012341">
    <property type="entry name" value="6hp_glycosidase-like_sf"/>
</dbReference>
<dbReference type="GO" id="GO:0106055">
    <property type="term" value="C:mannosyl-oligosaccharide 1,2-alpha-mannosidase complex"/>
    <property type="evidence" value="ECO:0007669"/>
    <property type="project" value="EnsemblFungi"/>
</dbReference>
<dbReference type="PANTHER" id="PTHR45679:SF5">
    <property type="entry name" value="ER DEGRADATION-ENHANCING ALPHA-MANNOSIDASE-LIKE PROTEIN 1"/>
    <property type="match status" value="1"/>
</dbReference>
<evidence type="ECO:0000256" key="1">
    <source>
        <dbReference type="ARBA" id="ARBA00004240"/>
    </source>
</evidence>
<evidence type="ECO:0000256" key="6">
    <source>
        <dbReference type="RuleBase" id="RU361193"/>
    </source>
</evidence>
<evidence type="ECO:0000256" key="4">
    <source>
        <dbReference type="ARBA" id="ARBA00023180"/>
    </source>
</evidence>
<keyword evidence="6" id="KW-0326">Glycosidase</keyword>
<gene>
    <name evidence="8" type="ORF">CONCODRAFT_109311</name>
</gene>
<feature type="active site" description="Proton donor" evidence="5">
    <location>
        <position position="124"/>
    </location>
</feature>
<evidence type="ECO:0000256" key="3">
    <source>
        <dbReference type="ARBA" id="ARBA00022824"/>
    </source>
</evidence>
<protein>
    <recommendedName>
        <fullName evidence="6">alpha-1,2-Mannosidase</fullName>
        <ecNumber evidence="6">3.2.1.-</ecNumber>
    </recommendedName>
</protein>
<dbReference type="OMA" id="EEFWRMF"/>
<keyword evidence="3" id="KW-0256">Endoplasmic reticulum</keyword>
<accession>A0A137NZ28</accession>
<dbReference type="PRINTS" id="PR00747">
    <property type="entry name" value="GLYHDRLASE47"/>
</dbReference>
<keyword evidence="4" id="KW-0325">Glycoprotein</keyword>
<dbReference type="GO" id="GO:0044322">
    <property type="term" value="C:endoplasmic reticulum quality control compartment"/>
    <property type="evidence" value="ECO:0007669"/>
    <property type="project" value="GOC"/>
</dbReference>
<evidence type="ECO:0000256" key="7">
    <source>
        <dbReference type="SAM" id="SignalP"/>
    </source>
</evidence>
<proteinExistence type="inferred from homology"/>
<dbReference type="SUPFAM" id="SSF48225">
    <property type="entry name" value="Seven-hairpin glycosidases"/>
    <property type="match status" value="1"/>
</dbReference>
<dbReference type="GO" id="GO:0016020">
    <property type="term" value="C:membrane"/>
    <property type="evidence" value="ECO:0007669"/>
    <property type="project" value="InterPro"/>
</dbReference>
<feature type="active site" evidence="5">
    <location>
        <position position="265"/>
    </location>
</feature>
<dbReference type="OrthoDB" id="8118055at2759"/>
<reference evidence="8 9" key="1">
    <citation type="journal article" date="2015" name="Genome Biol. Evol.">
        <title>Phylogenomic analyses indicate that early fungi evolved digesting cell walls of algal ancestors of land plants.</title>
        <authorList>
            <person name="Chang Y."/>
            <person name="Wang S."/>
            <person name="Sekimoto S."/>
            <person name="Aerts A.L."/>
            <person name="Choi C."/>
            <person name="Clum A."/>
            <person name="LaButti K.M."/>
            <person name="Lindquist E.A."/>
            <person name="Yee Ngan C."/>
            <person name="Ohm R.A."/>
            <person name="Salamov A.A."/>
            <person name="Grigoriev I.V."/>
            <person name="Spatafora J.W."/>
            <person name="Berbee M.L."/>
        </authorList>
    </citation>
    <scope>NUCLEOTIDE SEQUENCE [LARGE SCALE GENOMIC DNA]</scope>
    <source>
        <strain evidence="8 9">NRRL 28638</strain>
    </source>
</reference>
<organism evidence="8 9">
    <name type="scientific">Conidiobolus coronatus (strain ATCC 28846 / CBS 209.66 / NRRL 28638)</name>
    <name type="common">Delacroixia coronata</name>
    <dbReference type="NCBI Taxonomy" id="796925"/>
    <lineage>
        <taxon>Eukaryota</taxon>
        <taxon>Fungi</taxon>
        <taxon>Fungi incertae sedis</taxon>
        <taxon>Zoopagomycota</taxon>
        <taxon>Entomophthoromycotina</taxon>
        <taxon>Entomophthoromycetes</taxon>
        <taxon>Entomophthorales</taxon>
        <taxon>Ancylistaceae</taxon>
        <taxon>Conidiobolus</taxon>
    </lineage>
</organism>
<keyword evidence="7" id="KW-0732">Signal</keyword>
<dbReference type="InterPro" id="IPR001382">
    <property type="entry name" value="Glyco_hydro_47"/>
</dbReference>
<dbReference type="GO" id="GO:0004571">
    <property type="term" value="F:mannosyl-oligosaccharide 1,2-alpha-mannosidase activity"/>
    <property type="evidence" value="ECO:0007669"/>
    <property type="project" value="EnsemblFungi"/>
</dbReference>
<feature type="chain" id="PRO_5007294233" description="alpha-1,2-Mannosidase" evidence="7">
    <location>
        <begin position="21"/>
        <end position="466"/>
    </location>
</feature>
<dbReference type="GO" id="GO:0030246">
    <property type="term" value="F:carbohydrate binding"/>
    <property type="evidence" value="ECO:0007669"/>
    <property type="project" value="EnsemblFungi"/>
</dbReference>
<dbReference type="GO" id="GO:0005509">
    <property type="term" value="F:calcium ion binding"/>
    <property type="evidence" value="ECO:0007669"/>
    <property type="project" value="InterPro"/>
</dbReference>
<comment type="subcellular location">
    <subcellularLocation>
        <location evidence="1">Endoplasmic reticulum</location>
    </subcellularLocation>
</comment>
<dbReference type="GO" id="GO:0097466">
    <property type="term" value="P:ubiquitin-dependent glycoprotein ERAD pathway"/>
    <property type="evidence" value="ECO:0007669"/>
    <property type="project" value="EnsemblFungi"/>
</dbReference>
<dbReference type="EMBL" id="KQ964600">
    <property type="protein sequence ID" value="KXN68007.1"/>
    <property type="molecule type" value="Genomic_DNA"/>
</dbReference>
<dbReference type="Pfam" id="PF01532">
    <property type="entry name" value="Glyco_hydro_47"/>
    <property type="match status" value="1"/>
</dbReference>
<dbReference type="GO" id="GO:1904380">
    <property type="term" value="P:endoplasmic reticulum mannose trimming"/>
    <property type="evidence" value="ECO:0007669"/>
    <property type="project" value="EnsemblFungi"/>
</dbReference>
<dbReference type="STRING" id="796925.A0A137NZ28"/>
<dbReference type="GO" id="GO:1900103">
    <property type="term" value="P:positive regulation of endoplasmic reticulum unfolded protein response"/>
    <property type="evidence" value="ECO:0007669"/>
    <property type="project" value="EnsemblFungi"/>
</dbReference>
<comment type="similarity">
    <text evidence="2 6">Belongs to the glycosyl hydrolase 47 family.</text>
</comment>
<keyword evidence="9" id="KW-1185">Reference proteome</keyword>
<sequence length="466" mass="53221">MIVIKIYILFLSTWTNLVLSMSEERRLLLRDEAKEMFYHSYNSYLKYGYPADEVSPRTCKPLKRLKENLANVGVNDVRGNYALTLVDSLDTLAVMGDRDGFEKAVKLVIKDVNFNVNNKVQVFEVTIRMLGGLLSAHLLATDPKLGFQLPWYKGELLHLAQDLGDRLIPAFEQSPTGIPFARVNLKSGVPKMETSETCLAGVGTLMLEFGTLSRLTNKPIYEELAKKALMKVWSMQFNNGLFGCTIDLKKGTWIDSMTGIGAGLDSFFEYLLKTAILFDDNQYMDMFYQSYSALYNQIRDKSGHLYLNVESKRVTLHNSWIDSLSAFLPGMQVLAGDLDGAIKTHLIYYNIWQKYGAMPERYDLSNGHAPILYYPLRPELFESNYYLYQATRDPFYLEVGEMMLADLQNNTRLPCGYGSVKNVLDMTVDDRMESFFLSETLKYLYLLFDTGISDYCNSNSKFTYSL</sequence>
<evidence type="ECO:0000313" key="9">
    <source>
        <dbReference type="Proteomes" id="UP000070444"/>
    </source>
</evidence>
<dbReference type="PANTHER" id="PTHR45679">
    <property type="entry name" value="ER DEGRADATION-ENHANCING ALPHA-MANNOSIDASE-LIKE PROTEIN 2"/>
    <property type="match status" value="1"/>
</dbReference>
<evidence type="ECO:0000256" key="2">
    <source>
        <dbReference type="ARBA" id="ARBA00007658"/>
    </source>
</evidence>
<dbReference type="InterPro" id="IPR036026">
    <property type="entry name" value="Seven-hairpin_glycosidases"/>
</dbReference>
<evidence type="ECO:0000313" key="8">
    <source>
        <dbReference type="EMBL" id="KXN68007.1"/>
    </source>
</evidence>
<feature type="active site" evidence="5">
    <location>
        <position position="379"/>
    </location>
</feature>
<dbReference type="Gene3D" id="1.50.10.10">
    <property type="match status" value="1"/>
</dbReference>